<dbReference type="AlphaFoldDB" id="A0AAV9JS16"/>
<evidence type="ECO:0008006" key="3">
    <source>
        <dbReference type="Google" id="ProtNLM"/>
    </source>
</evidence>
<keyword evidence="2" id="KW-1185">Reference proteome</keyword>
<comment type="caution">
    <text evidence="1">The sequence shown here is derived from an EMBL/GenBank/DDBJ whole genome shotgun (WGS) entry which is preliminary data.</text>
</comment>
<sequence>MSPSPSPSPRKVTGTTLLSLYEANYAEWRPYMDSILSSHELLETSTDWHSATAADLIAAQVHPSFLHRVVPFAKRCDSTLLLRRLEEATGPFRFLSLPPELRNRIYDLLLPQNTPRGTRHKRSSITQASRQLREESLPIFFAASTFFIRFDTQHRDVQECVADARKWAELIGVQSLQRISCVELELDMWNPAAYLEDPVKLVECIEISFSRTRGLDVRCPERLCQASRDAVELHLNRVDASRKVLGLEGGGAILMALITDVDVWKWKELQLETYRKR</sequence>
<reference evidence="1 2" key="1">
    <citation type="submission" date="2021-11" db="EMBL/GenBank/DDBJ databases">
        <title>Black yeast isolated from Biological Soil Crust.</title>
        <authorList>
            <person name="Kurbessoian T."/>
        </authorList>
    </citation>
    <scope>NUCLEOTIDE SEQUENCE [LARGE SCALE GENOMIC DNA]</scope>
    <source>
        <strain evidence="1 2">CCFEE 5522</strain>
    </source>
</reference>
<dbReference type="Proteomes" id="UP001324427">
    <property type="component" value="Unassembled WGS sequence"/>
</dbReference>
<dbReference type="PANTHER" id="PTHR42085">
    <property type="entry name" value="F-BOX DOMAIN-CONTAINING PROTEIN"/>
    <property type="match status" value="1"/>
</dbReference>
<dbReference type="InterPro" id="IPR038883">
    <property type="entry name" value="AN11006-like"/>
</dbReference>
<dbReference type="EMBL" id="JAVFHQ010000008">
    <property type="protein sequence ID" value="KAK4548229.1"/>
    <property type="molecule type" value="Genomic_DNA"/>
</dbReference>
<protein>
    <recommendedName>
        <fullName evidence="3">F-box domain-containing protein</fullName>
    </recommendedName>
</protein>
<evidence type="ECO:0000313" key="2">
    <source>
        <dbReference type="Proteomes" id="UP001324427"/>
    </source>
</evidence>
<gene>
    <name evidence="1" type="ORF">LTR36_010099</name>
</gene>
<organism evidence="1 2">
    <name type="scientific">Oleoguttula mirabilis</name>
    <dbReference type="NCBI Taxonomy" id="1507867"/>
    <lineage>
        <taxon>Eukaryota</taxon>
        <taxon>Fungi</taxon>
        <taxon>Dikarya</taxon>
        <taxon>Ascomycota</taxon>
        <taxon>Pezizomycotina</taxon>
        <taxon>Dothideomycetes</taxon>
        <taxon>Dothideomycetidae</taxon>
        <taxon>Mycosphaerellales</taxon>
        <taxon>Teratosphaeriaceae</taxon>
        <taxon>Oleoguttula</taxon>
    </lineage>
</organism>
<proteinExistence type="predicted"/>
<name>A0AAV9JS16_9PEZI</name>
<dbReference type="PANTHER" id="PTHR42085:SF1">
    <property type="entry name" value="F-BOX DOMAIN-CONTAINING PROTEIN"/>
    <property type="match status" value="1"/>
</dbReference>
<evidence type="ECO:0000313" key="1">
    <source>
        <dbReference type="EMBL" id="KAK4548229.1"/>
    </source>
</evidence>
<accession>A0AAV9JS16</accession>